<dbReference type="AlphaFoldDB" id="A0A0M4NKD0"/>
<accession>A0A0M4NKD0</accession>
<organism evidence="1">
    <name type="scientific">Leptospira interrogans serovar Hardjo str. Norma</name>
    <dbReference type="NCBI Taxonomy" id="1279460"/>
    <lineage>
        <taxon>Bacteria</taxon>
        <taxon>Pseudomonadati</taxon>
        <taxon>Spirochaetota</taxon>
        <taxon>Spirochaetia</taxon>
        <taxon>Leptospirales</taxon>
        <taxon>Leptospiraceae</taxon>
        <taxon>Leptospira</taxon>
    </lineage>
</organism>
<sequence>MVDFFQSFRKVCILNSSYFLLKIYRIESYKKGIFFLLRILISESVSFKIFLKKKIGIYLKMKLWN</sequence>
<dbReference type="EMBL" id="CP012603">
    <property type="protein sequence ID" value="ALE39634.1"/>
    <property type="molecule type" value="Genomic_DNA"/>
</dbReference>
<name>A0A0M4NKD0_LEPIR</name>
<proteinExistence type="predicted"/>
<gene>
    <name evidence="1" type="ORF">G436_2459</name>
</gene>
<evidence type="ECO:0000313" key="1">
    <source>
        <dbReference type="EMBL" id="ALE39634.1"/>
    </source>
</evidence>
<reference evidence="1 2" key="1">
    <citation type="journal article" date="2015" name="Genome Announc.">
        <title>Whole-Genome Sequence of Leptospira interrogans Serovar Hardjo Subtype Hardjoprajitno Strain Norma, Isolated from Cattle in a Leptospirosis Outbreak in Brazil.</title>
        <authorList>
            <person name="Cosate M.R."/>
            <person name="Soares S.C."/>
            <person name="Mendes T.A."/>
            <person name="Raittz R.T."/>
            <person name="Moreira E.C."/>
            <person name="Leite R."/>
            <person name="Fernandes G.R."/>
            <person name="Haddad J.P."/>
            <person name="Ortega J.M."/>
        </authorList>
    </citation>
    <scope>NUCLEOTIDE SEQUENCE [LARGE SCALE GENOMIC DNA]</scope>
    <source>
        <strain evidence="1 2">Norma</strain>
    </source>
</reference>
<protein>
    <submittedName>
        <fullName evidence="1">Uncharacterized protein</fullName>
    </submittedName>
</protein>
<dbReference type="PATRIC" id="fig|1279460.3.peg.2476"/>
<evidence type="ECO:0000313" key="2">
    <source>
        <dbReference type="Proteomes" id="UP000056502"/>
    </source>
</evidence>
<dbReference type="Proteomes" id="UP000056502">
    <property type="component" value="Chromosome I"/>
</dbReference>